<dbReference type="Proteomes" id="UP000631312">
    <property type="component" value="Unassembled WGS sequence"/>
</dbReference>
<dbReference type="GO" id="GO:0016747">
    <property type="term" value="F:acyltransferase activity, transferring groups other than amino-acyl groups"/>
    <property type="evidence" value="ECO:0007669"/>
    <property type="project" value="InterPro"/>
</dbReference>
<evidence type="ECO:0000313" key="2">
    <source>
        <dbReference type="EMBL" id="GIE43337.1"/>
    </source>
</evidence>
<sequence>MRTIMSGRLLLRPWQDGDAGFLLDLESRWEVVRFLGAHPAIMRTRQDALASIGRRRAIDHPVHGIWLITTADGVPVGNLLLKPIPLSAGESAGGPGEVEIGWHLHPDSWGHGYATEAAEAVLNDAFGRGLARVVAVTDPGNHASQAVCRRLGMTALGRTAKYYDAVHELFEHRG</sequence>
<dbReference type="RefSeq" id="WP_188123744.1">
    <property type="nucleotide sequence ID" value="NZ_BOMP01000105.1"/>
</dbReference>
<reference evidence="3 4" key="1">
    <citation type="submission" date="2020-08" db="EMBL/GenBank/DDBJ databases">
        <title>Sequencing the genomes of 1000 actinobacteria strains.</title>
        <authorList>
            <person name="Klenk H.-P."/>
        </authorList>
    </citation>
    <scope>NUCLEOTIDE SEQUENCE [LARGE SCALE GENOMIC DNA]</scope>
    <source>
        <strain evidence="3 4">DSM 43150</strain>
    </source>
</reference>
<gene>
    <name evidence="2" type="ORF">Alo02nite_62350</name>
    <name evidence="3" type="ORF">BJ964_005917</name>
</gene>
<evidence type="ECO:0000313" key="3">
    <source>
        <dbReference type="EMBL" id="MBB4751756.1"/>
    </source>
</evidence>
<evidence type="ECO:0000313" key="4">
    <source>
        <dbReference type="Proteomes" id="UP000590511"/>
    </source>
</evidence>
<reference evidence="2 5" key="2">
    <citation type="submission" date="2021-01" db="EMBL/GenBank/DDBJ databases">
        <title>Whole genome shotgun sequence of Actinoplanes lobatus NBRC 12513.</title>
        <authorList>
            <person name="Komaki H."/>
            <person name="Tamura T."/>
        </authorList>
    </citation>
    <scope>NUCLEOTIDE SEQUENCE [LARGE SCALE GENOMIC DNA]</scope>
    <source>
        <strain evidence="2 5">NBRC 12513</strain>
    </source>
</reference>
<keyword evidence="3" id="KW-0808">Transferase</keyword>
<dbReference type="InterPro" id="IPR051531">
    <property type="entry name" value="N-acetyltransferase"/>
</dbReference>
<dbReference type="InterPro" id="IPR000182">
    <property type="entry name" value="GNAT_dom"/>
</dbReference>
<organism evidence="3 4">
    <name type="scientific">Actinoplanes lobatus</name>
    <dbReference type="NCBI Taxonomy" id="113568"/>
    <lineage>
        <taxon>Bacteria</taxon>
        <taxon>Bacillati</taxon>
        <taxon>Actinomycetota</taxon>
        <taxon>Actinomycetes</taxon>
        <taxon>Micromonosporales</taxon>
        <taxon>Micromonosporaceae</taxon>
        <taxon>Actinoplanes</taxon>
    </lineage>
</organism>
<protein>
    <submittedName>
        <fullName evidence="2 3">N-acetyltransferase</fullName>
    </submittedName>
</protein>
<dbReference type="Gene3D" id="3.40.630.30">
    <property type="match status" value="1"/>
</dbReference>
<dbReference type="SUPFAM" id="SSF55729">
    <property type="entry name" value="Acyl-CoA N-acyltransferases (Nat)"/>
    <property type="match status" value="1"/>
</dbReference>
<dbReference type="PROSITE" id="PS51186">
    <property type="entry name" value="GNAT"/>
    <property type="match status" value="1"/>
</dbReference>
<dbReference type="PANTHER" id="PTHR43792">
    <property type="entry name" value="GNAT FAMILY, PUTATIVE (AFU_ORTHOLOGUE AFUA_3G00765)-RELATED-RELATED"/>
    <property type="match status" value="1"/>
</dbReference>
<dbReference type="Proteomes" id="UP000590511">
    <property type="component" value="Unassembled WGS sequence"/>
</dbReference>
<evidence type="ECO:0000259" key="1">
    <source>
        <dbReference type="PROSITE" id="PS51186"/>
    </source>
</evidence>
<dbReference type="EMBL" id="JACHNC010000001">
    <property type="protein sequence ID" value="MBB4751756.1"/>
    <property type="molecule type" value="Genomic_DNA"/>
</dbReference>
<dbReference type="Pfam" id="PF13302">
    <property type="entry name" value="Acetyltransf_3"/>
    <property type="match status" value="1"/>
</dbReference>
<comment type="caution">
    <text evidence="3">The sequence shown here is derived from an EMBL/GenBank/DDBJ whole genome shotgun (WGS) entry which is preliminary data.</text>
</comment>
<feature type="domain" description="N-acetyltransferase" evidence="1">
    <location>
        <begin position="23"/>
        <end position="173"/>
    </location>
</feature>
<dbReference type="PANTHER" id="PTHR43792:SF1">
    <property type="entry name" value="N-ACETYLTRANSFERASE DOMAIN-CONTAINING PROTEIN"/>
    <property type="match status" value="1"/>
</dbReference>
<evidence type="ECO:0000313" key="5">
    <source>
        <dbReference type="Proteomes" id="UP000631312"/>
    </source>
</evidence>
<proteinExistence type="predicted"/>
<name>A0A7W7MIV8_9ACTN</name>
<keyword evidence="5" id="KW-1185">Reference proteome</keyword>
<dbReference type="InterPro" id="IPR016181">
    <property type="entry name" value="Acyl_CoA_acyltransferase"/>
</dbReference>
<accession>A0A7W7MIV8</accession>
<dbReference type="AlphaFoldDB" id="A0A7W7MIV8"/>
<dbReference type="EMBL" id="BOMP01000105">
    <property type="protein sequence ID" value="GIE43337.1"/>
    <property type="molecule type" value="Genomic_DNA"/>
</dbReference>